<sequence>MHDSWASLLSQFDLQQPTPKSTGQDFIYLLDHYRLLATQGPDAGKFLQGQASCDINKITEQQAQYGSLSSPKGRLYAHFLASKNSDDSYLLRLPLSIVENTQQNLAKYLAFFKAQQQDCSSDYSLFGLKGPNVSANIANCFGSCPSTALASLNGADYSVIAIDPEQGLYECWIKNSALSLYWPQLSGGLSCAASEYWQLQLIRLGIAEVSAATADQYIAQMLNYQATGAISFKKGCFTGQEIVARMQYKGKLKRRLYRIELANSATLNPNDEVFSSEKNSAVGNLINIAPSGNNTQEALAVLNNDAALDASLYVKADETTVPVSLLDLPYNLN</sequence>
<dbReference type="PANTHER" id="PTHR22602:SF0">
    <property type="entry name" value="TRANSFERASE CAF17, MITOCHONDRIAL-RELATED"/>
    <property type="match status" value="1"/>
</dbReference>
<evidence type="ECO:0000259" key="1">
    <source>
        <dbReference type="Pfam" id="PF01571"/>
    </source>
</evidence>
<dbReference type="InterPro" id="IPR006222">
    <property type="entry name" value="GCVT_N"/>
</dbReference>
<dbReference type="SUPFAM" id="SSF103025">
    <property type="entry name" value="Folate-binding domain"/>
    <property type="match status" value="1"/>
</dbReference>
<dbReference type="EMBL" id="JAPTGG010000008">
    <property type="protein sequence ID" value="MCZ0865732.1"/>
    <property type="molecule type" value="Genomic_DNA"/>
</dbReference>
<dbReference type="Pfam" id="PF01571">
    <property type="entry name" value="GCV_T"/>
    <property type="match status" value="1"/>
</dbReference>
<keyword evidence="3" id="KW-1185">Reference proteome</keyword>
<dbReference type="SUPFAM" id="SSF101790">
    <property type="entry name" value="Aminomethyltransferase beta-barrel domain"/>
    <property type="match status" value="1"/>
</dbReference>
<dbReference type="NCBIfam" id="TIGR03317">
    <property type="entry name" value="ygfZ_signature"/>
    <property type="match status" value="1"/>
</dbReference>
<dbReference type="GO" id="GO:0016226">
    <property type="term" value="P:iron-sulfur cluster assembly"/>
    <property type="evidence" value="ECO:0007669"/>
    <property type="project" value="TreeGrafter"/>
</dbReference>
<feature type="domain" description="GCVT N-terminal" evidence="1">
    <location>
        <begin position="35"/>
        <end position="141"/>
    </location>
</feature>
<dbReference type="Gene3D" id="3.30.70.1630">
    <property type="match status" value="1"/>
</dbReference>
<gene>
    <name evidence="2" type="ORF">O0V09_10995</name>
</gene>
<dbReference type="RefSeq" id="WP_258331873.1">
    <property type="nucleotide sequence ID" value="NZ_JAPTGG010000008.1"/>
</dbReference>
<evidence type="ECO:0000313" key="3">
    <source>
        <dbReference type="Proteomes" id="UP001069090"/>
    </source>
</evidence>
<accession>A0A9J6RMN0</accession>
<comment type="caution">
    <text evidence="2">The sequence shown here is derived from an EMBL/GenBank/DDBJ whole genome shotgun (WGS) entry which is preliminary data.</text>
</comment>
<dbReference type="PANTHER" id="PTHR22602">
    <property type="entry name" value="TRANSFERASE CAF17, MITOCHONDRIAL-RELATED"/>
    <property type="match status" value="1"/>
</dbReference>
<dbReference type="InterPro" id="IPR045179">
    <property type="entry name" value="YgfZ/GcvT"/>
</dbReference>
<dbReference type="Gene3D" id="3.30.70.1400">
    <property type="entry name" value="Aminomethyltransferase beta-barrel domains"/>
    <property type="match status" value="1"/>
</dbReference>
<reference evidence="2 3" key="1">
    <citation type="submission" date="2022-12" db="EMBL/GenBank/DDBJ databases">
        <title>Dasania phycosphaerae sp. nov., isolated from particulate material of the south coast of Korea.</title>
        <authorList>
            <person name="Jiang Y."/>
        </authorList>
    </citation>
    <scope>NUCLEOTIDE SEQUENCE [LARGE SCALE GENOMIC DNA]</scope>
    <source>
        <strain evidence="2 3">GY-19</strain>
    </source>
</reference>
<dbReference type="InterPro" id="IPR029043">
    <property type="entry name" value="GcvT/YgfZ_C"/>
</dbReference>
<dbReference type="AlphaFoldDB" id="A0A9J6RMN0"/>
<proteinExistence type="predicted"/>
<organism evidence="2 3">
    <name type="scientific">Dasania phycosphaerae</name>
    <dbReference type="NCBI Taxonomy" id="2950436"/>
    <lineage>
        <taxon>Bacteria</taxon>
        <taxon>Pseudomonadati</taxon>
        <taxon>Pseudomonadota</taxon>
        <taxon>Gammaproteobacteria</taxon>
        <taxon>Cellvibrionales</taxon>
        <taxon>Spongiibacteraceae</taxon>
        <taxon>Dasania</taxon>
    </lineage>
</organism>
<dbReference type="Gene3D" id="2.40.30.160">
    <property type="match status" value="1"/>
</dbReference>
<dbReference type="InterPro" id="IPR017703">
    <property type="entry name" value="YgfZ/GCV_T_CS"/>
</dbReference>
<protein>
    <recommendedName>
        <fullName evidence="1">GCVT N-terminal domain-containing protein</fullName>
    </recommendedName>
</protein>
<evidence type="ECO:0000313" key="2">
    <source>
        <dbReference type="EMBL" id="MCZ0865732.1"/>
    </source>
</evidence>
<dbReference type="Proteomes" id="UP001069090">
    <property type="component" value="Unassembled WGS sequence"/>
</dbReference>
<name>A0A9J6RMN0_9GAMM</name>